<dbReference type="Gene3D" id="3.40.50.1820">
    <property type="entry name" value="alpha/beta hydrolase"/>
    <property type="match status" value="1"/>
</dbReference>
<feature type="signal peptide" evidence="2">
    <location>
        <begin position="1"/>
        <end position="41"/>
    </location>
</feature>
<dbReference type="RefSeq" id="WP_245992151.1">
    <property type="nucleotide sequence ID" value="NZ_CP033896.1"/>
</dbReference>
<protein>
    <submittedName>
        <fullName evidence="3">Diacylglycerol acyltransferase/mycolyltransferase Ag85A</fullName>
        <ecNumber evidence="3">2.3.1.122</ecNumber>
    </submittedName>
</protein>
<dbReference type="InterPro" id="IPR029058">
    <property type="entry name" value="AB_hydrolase_fold"/>
</dbReference>
<proteinExistence type="predicted"/>
<feature type="chain" id="PRO_5018164712" evidence="2">
    <location>
        <begin position="42"/>
        <end position="704"/>
    </location>
</feature>
<keyword evidence="2" id="KW-0732">Signal</keyword>
<dbReference type="Pfam" id="PF00756">
    <property type="entry name" value="Esterase"/>
    <property type="match status" value="1"/>
</dbReference>
<dbReference type="AlphaFoldDB" id="A0A3G6J7Y2"/>
<feature type="compositionally biased region" description="Polar residues" evidence="1">
    <location>
        <begin position="85"/>
        <end position="94"/>
    </location>
</feature>
<reference evidence="3 4" key="1">
    <citation type="submission" date="2018-11" db="EMBL/GenBank/DDBJ databases">
        <authorList>
            <person name="Kleinhagauer T."/>
            <person name="Glaeser S.P."/>
            <person name="Spergser J."/>
            <person name="Ruckert C."/>
            <person name="Kaempfer P."/>
            <person name="Busse H.-J."/>
        </authorList>
    </citation>
    <scope>NUCLEOTIDE SEQUENCE [LARGE SCALE GENOMIC DNA]</scope>
    <source>
        <strain evidence="3 4">200CH</strain>
    </source>
</reference>
<dbReference type="KEGG" id="ccho:CCHOA_00605"/>
<name>A0A3G6J7Y2_9CORY</name>
<accession>A0A3G6J7Y2</accession>
<dbReference type="Proteomes" id="UP000269019">
    <property type="component" value="Chromosome"/>
</dbReference>
<keyword evidence="4" id="KW-1185">Reference proteome</keyword>
<evidence type="ECO:0000256" key="2">
    <source>
        <dbReference type="SAM" id="SignalP"/>
    </source>
</evidence>
<sequence length="704" mass="75731" precursor="true">MTNASASASRRAWFRSPAFVLPAALAVVVALPMSVTHFAEADPAADTATQVPGNPAESPAAPDQSPNPAAENLPPGPPQPGGPATTQKQNTNNDLSSGLSSAFGSSSPFNYLEEGDVPVRTPIKTDYPKIDGLPDGVSVVRQEWLSSHRVALFLQSKVMPAEPIQVQLLLARDWYSHPNQTFPTLWMLDGLRATDEDSGWTLHTNIAQFMADKNVTVVLPVGGTASFYTDWDKPDNGKHYMWESFLTNELPAVLAKGYRANDDRAIVGLSMGGTAAVNLAEHRPDLFNFVGSFSGYLDTTSAGMATAIDRAVNEEGFHAENMWGPAGSQRWIDNDPKLGIEALRGKTVYVSAGSGRDDFGTPGSVADAQANEAGKMLEVLSRMTSETFARRADAIPDVHLVTQFRPSGVHAWPYWQFEITQAWPYIADSLGLAKADRASDCEPQGAIGELTASGLWGACINNEYDVPGGKAQDFRGGQAFWSAETGAHVLIGRIGARYNELGGPASWLGFPTTGELATPDGVGRYVHFTGGSIYWTPTTGAWEVPKDMFDAWGTKGYETGVLGYPVAEPKLLEGAWIQQFQGGYVIRRADDKVFVSQGLIARKYGEMKATASKLGAPTSNEIAIGGGAVQHFEHGHIYWSPVTGAHAVFDGAIFDHWGTTGFEKGDFGWPTSDLEPIPAGGLKQTFEHGVISQVNGKIVEQRRR</sequence>
<dbReference type="EMBL" id="CP033896">
    <property type="protein sequence ID" value="AZA12550.1"/>
    <property type="molecule type" value="Genomic_DNA"/>
</dbReference>
<keyword evidence="3" id="KW-0808">Transferase</keyword>
<dbReference type="PANTHER" id="PTHR48098:SF1">
    <property type="entry name" value="DIACYLGLYCEROL ACYLTRANSFERASE_MYCOLYLTRANSFERASE AG85A"/>
    <property type="match status" value="1"/>
</dbReference>
<organism evidence="3 4">
    <name type="scientific">Corynebacterium choanae</name>
    <dbReference type="NCBI Taxonomy" id="1862358"/>
    <lineage>
        <taxon>Bacteria</taxon>
        <taxon>Bacillati</taxon>
        <taxon>Actinomycetota</taxon>
        <taxon>Actinomycetes</taxon>
        <taxon>Mycobacteriales</taxon>
        <taxon>Corynebacteriaceae</taxon>
        <taxon>Corynebacterium</taxon>
    </lineage>
</organism>
<feature type="region of interest" description="Disordered" evidence="1">
    <location>
        <begin position="45"/>
        <end position="99"/>
    </location>
</feature>
<keyword evidence="3" id="KW-0012">Acyltransferase</keyword>
<evidence type="ECO:0000313" key="3">
    <source>
        <dbReference type="EMBL" id="AZA12550.1"/>
    </source>
</evidence>
<dbReference type="InterPro" id="IPR000801">
    <property type="entry name" value="Esterase-like"/>
</dbReference>
<evidence type="ECO:0000256" key="1">
    <source>
        <dbReference type="SAM" id="MobiDB-lite"/>
    </source>
</evidence>
<dbReference type="SUPFAM" id="SSF53474">
    <property type="entry name" value="alpha/beta-Hydrolases"/>
    <property type="match status" value="1"/>
</dbReference>
<gene>
    <name evidence="3" type="primary">fbpA1</name>
    <name evidence="3" type="ORF">CCHOA_00605</name>
</gene>
<dbReference type="InterPro" id="IPR050583">
    <property type="entry name" value="Mycobacterial_A85_antigen"/>
</dbReference>
<evidence type="ECO:0000313" key="4">
    <source>
        <dbReference type="Proteomes" id="UP000269019"/>
    </source>
</evidence>
<dbReference type="Pfam" id="PF08310">
    <property type="entry name" value="LGFP"/>
    <property type="match status" value="3"/>
</dbReference>
<dbReference type="InterPro" id="IPR013207">
    <property type="entry name" value="LGFP"/>
</dbReference>
<dbReference type="EC" id="2.3.1.122" evidence="3"/>
<dbReference type="GO" id="GO:0050348">
    <property type="term" value="F:trehalose O-mycolyltransferase activity"/>
    <property type="evidence" value="ECO:0007669"/>
    <property type="project" value="UniProtKB-EC"/>
</dbReference>
<dbReference type="PANTHER" id="PTHR48098">
    <property type="entry name" value="ENTEROCHELIN ESTERASE-RELATED"/>
    <property type="match status" value="1"/>
</dbReference>